<dbReference type="EMBL" id="FQZF01000025">
    <property type="protein sequence ID" value="SHJ91955.1"/>
    <property type="molecule type" value="Genomic_DNA"/>
</dbReference>
<dbReference type="Pfam" id="PF01381">
    <property type="entry name" value="HTH_3"/>
    <property type="match status" value="1"/>
</dbReference>
<dbReference type="GO" id="GO:0003677">
    <property type="term" value="F:DNA binding"/>
    <property type="evidence" value="ECO:0007669"/>
    <property type="project" value="InterPro"/>
</dbReference>
<proteinExistence type="predicted"/>
<reference evidence="2 3" key="1">
    <citation type="submission" date="2016-11" db="EMBL/GenBank/DDBJ databases">
        <authorList>
            <person name="Jaros S."/>
            <person name="Januszkiewicz K."/>
            <person name="Wedrychowicz H."/>
        </authorList>
    </citation>
    <scope>NUCLEOTIDE SEQUENCE [LARGE SCALE GENOMIC DNA]</scope>
    <source>
        <strain evidence="2 3">DSM 14916</strain>
    </source>
</reference>
<dbReference type="InterPro" id="IPR001387">
    <property type="entry name" value="Cro/C1-type_HTH"/>
</dbReference>
<dbReference type="CDD" id="cd00093">
    <property type="entry name" value="HTH_XRE"/>
    <property type="match status" value="1"/>
</dbReference>
<dbReference type="AlphaFoldDB" id="A0A1M6N8A4"/>
<organism evidence="2 3">
    <name type="scientific">Muricoccus roseus</name>
    <dbReference type="NCBI Taxonomy" id="198092"/>
    <lineage>
        <taxon>Bacteria</taxon>
        <taxon>Pseudomonadati</taxon>
        <taxon>Pseudomonadota</taxon>
        <taxon>Alphaproteobacteria</taxon>
        <taxon>Acetobacterales</taxon>
        <taxon>Roseomonadaceae</taxon>
        <taxon>Muricoccus</taxon>
    </lineage>
</organism>
<name>A0A1M6N8A4_9PROT</name>
<dbReference type="Proteomes" id="UP000184387">
    <property type="component" value="Unassembled WGS sequence"/>
</dbReference>
<accession>A0A1M6N8A4</accession>
<evidence type="ECO:0000313" key="2">
    <source>
        <dbReference type="EMBL" id="SHJ91955.1"/>
    </source>
</evidence>
<evidence type="ECO:0000313" key="3">
    <source>
        <dbReference type="Proteomes" id="UP000184387"/>
    </source>
</evidence>
<feature type="domain" description="HTH cro/C1-type" evidence="1">
    <location>
        <begin position="26"/>
        <end position="80"/>
    </location>
</feature>
<gene>
    <name evidence="2" type="ORF">SAMN02745194_03724</name>
</gene>
<sequence length="158" mass="17647">MNAIGIDLDGSSRRPCALDAHIGSRVRLRRTMMFMTQERLGAALGCSFQQVQKYERGLSRIGAARLFRLSQILQVPITYFFEELPEALGGPGADAEPDPASRALERHMGQRETMELVDAYYSIKDVRLRSRILSFIESFSRPGEPPALGLGEPQGHRN</sequence>
<dbReference type="SUPFAM" id="SSF47413">
    <property type="entry name" value="lambda repressor-like DNA-binding domains"/>
    <property type="match status" value="1"/>
</dbReference>
<dbReference type="SMART" id="SM00530">
    <property type="entry name" value="HTH_XRE"/>
    <property type="match status" value="1"/>
</dbReference>
<evidence type="ECO:0000259" key="1">
    <source>
        <dbReference type="PROSITE" id="PS50943"/>
    </source>
</evidence>
<dbReference type="OrthoDB" id="9797172at2"/>
<keyword evidence="3" id="KW-1185">Reference proteome</keyword>
<dbReference type="RefSeq" id="WP_073137501.1">
    <property type="nucleotide sequence ID" value="NZ_FQZF01000025.1"/>
</dbReference>
<dbReference type="InterPro" id="IPR010982">
    <property type="entry name" value="Lambda_DNA-bd_dom_sf"/>
</dbReference>
<dbReference type="Gene3D" id="1.10.260.40">
    <property type="entry name" value="lambda repressor-like DNA-binding domains"/>
    <property type="match status" value="1"/>
</dbReference>
<protein>
    <submittedName>
        <fullName evidence="2">Transcriptional regulator, contains XRE-family HTH domain</fullName>
    </submittedName>
</protein>
<dbReference type="STRING" id="198092.SAMN02745194_03724"/>
<dbReference type="PROSITE" id="PS50943">
    <property type="entry name" value="HTH_CROC1"/>
    <property type="match status" value="1"/>
</dbReference>